<accession>E1SRR0</accession>
<evidence type="ECO:0000313" key="3">
    <source>
        <dbReference type="Proteomes" id="UP000006683"/>
    </source>
</evidence>
<sequence length="54" mass="6620">MTIKWLQHQIQRALRRRQRIELDIPFETHDVPHSMRDLLENHQSQRDSSARESE</sequence>
<dbReference type="EMBL" id="CP002209">
    <property type="protein sequence ID" value="ADN76981.1"/>
    <property type="molecule type" value="Genomic_DNA"/>
</dbReference>
<organism evidence="2 3">
    <name type="scientific">Ferrimonas balearica (strain DSM 9799 / CCM 4581 / KCTC 23876 / PAT)</name>
    <dbReference type="NCBI Taxonomy" id="550540"/>
    <lineage>
        <taxon>Bacteria</taxon>
        <taxon>Pseudomonadati</taxon>
        <taxon>Pseudomonadota</taxon>
        <taxon>Gammaproteobacteria</taxon>
        <taxon>Alteromonadales</taxon>
        <taxon>Ferrimonadaceae</taxon>
        <taxon>Ferrimonas</taxon>
    </lineage>
</organism>
<protein>
    <submittedName>
        <fullName evidence="2">Uncharacterized protein</fullName>
    </submittedName>
</protein>
<dbReference type="KEGG" id="fbl:Fbal_2779"/>
<evidence type="ECO:0000256" key="1">
    <source>
        <dbReference type="SAM" id="MobiDB-lite"/>
    </source>
</evidence>
<dbReference type="AlphaFoldDB" id="E1SRR0"/>
<proteinExistence type="predicted"/>
<dbReference type="GeneID" id="67184160"/>
<keyword evidence="3" id="KW-1185">Reference proteome</keyword>
<name>E1SRR0_FERBD</name>
<dbReference type="Proteomes" id="UP000006683">
    <property type="component" value="Chromosome"/>
</dbReference>
<gene>
    <name evidence="2" type="ordered locus">Fbal_2779</name>
</gene>
<dbReference type="STRING" id="550540.Fbal_2779"/>
<dbReference type="RefSeq" id="WP_013346287.1">
    <property type="nucleotide sequence ID" value="NC_014541.1"/>
</dbReference>
<feature type="region of interest" description="Disordered" evidence="1">
    <location>
        <begin position="31"/>
        <end position="54"/>
    </location>
</feature>
<dbReference type="HOGENOM" id="CLU_3043609_0_0_6"/>
<evidence type="ECO:0000313" key="2">
    <source>
        <dbReference type="EMBL" id="ADN76981.1"/>
    </source>
</evidence>
<reference evidence="2 3" key="1">
    <citation type="journal article" date="2010" name="Stand. Genomic Sci.">
        <title>Complete genome sequence of Ferrimonas balearica type strain (PAT).</title>
        <authorList>
            <person name="Nolan M."/>
            <person name="Sikorski J."/>
            <person name="Davenport K."/>
            <person name="Lucas S."/>
            <person name="Glavina Del Rio T."/>
            <person name="Tice H."/>
            <person name="Cheng J."/>
            <person name="Goodwin L."/>
            <person name="Pitluck S."/>
            <person name="Liolios K."/>
            <person name="Ivanova N."/>
            <person name="Mavromatis K."/>
            <person name="Ovchinnikova G."/>
            <person name="Pati A."/>
            <person name="Chen A."/>
            <person name="Palaniappan K."/>
            <person name="Land M."/>
            <person name="Hauser L."/>
            <person name="Chang Y."/>
            <person name="Jeffries C."/>
            <person name="Tapia R."/>
            <person name="Brettin T."/>
            <person name="Detter J."/>
            <person name="Han C."/>
            <person name="Yasawong M."/>
            <person name="Rohde M."/>
            <person name="Tindall B."/>
            <person name="Goker M."/>
            <person name="Woyke T."/>
            <person name="Bristow J."/>
            <person name="Eisen J."/>
            <person name="Markowitz V."/>
            <person name="Hugenholtz P."/>
            <person name="Kyrpides N."/>
            <person name="Klenk H."/>
            <person name="Lapidus A."/>
        </authorList>
    </citation>
    <scope>NUCLEOTIDE SEQUENCE [LARGE SCALE GENOMIC DNA]</scope>
    <source>
        <strain evidence="3">DSM 9799 / CCM 4581 / KCTC 23876 / PAT</strain>
    </source>
</reference>